<dbReference type="OrthoDB" id="9779910at2"/>
<protein>
    <submittedName>
        <fullName evidence="2">ComF family protein</fullName>
    </submittedName>
</protein>
<proteinExistence type="inferred from homology"/>
<organism evidence="2 3">
    <name type="scientific">Anaerococcus nagyae</name>
    <dbReference type="NCBI Taxonomy" id="1755241"/>
    <lineage>
        <taxon>Bacteria</taxon>
        <taxon>Bacillati</taxon>
        <taxon>Bacillota</taxon>
        <taxon>Tissierellia</taxon>
        <taxon>Tissierellales</taxon>
        <taxon>Peptoniphilaceae</taxon>
        <taxon>Anaerococcus</taxon>
    </lineage>
</organism>
<dbReference type="PANTHER" id="PTHR47505">
    <property type="entry name" value="DNA UTILIZATION PROTEIN YHGH"/>
    <property type="match status" value="1"/>
</dbReference>
<keyword evidence="3" id="KW-1185">Reference proteome</keyword>
<dbReference type="RefSeq" id="WP_117522226.1">
    <property type="nucleotide sequence ID" value="NZ_JAGGLS010000008.1"/>
</dbReference>
<dbReference type="EMBL" id="QVEU01000009">
    <property type="protein sequence ID" value="RGB74730.1"/>
    <property type="molecule type" value="Genomic_DNA"/>
</dbReference>
<evidence type="ECO:0000256" key="1">
    <source>
        <dbReference type="ARBA" id="ARBA00008007"/>
    </source>
</evidence>
<dbReference type="AlphaFoldDB" id="A0A3E2TFR6"/>
<dbReference type="SUPFAM" id="SSF53271">
    <property type="entry name" value="PRTase-like"/>
    <property type="match status" value="1"/>
</dbReference>
<dbReference type="Gene3D" id="3.40.50.2020">
    <property type="match status" value="1"/>
</dbReference>
<accession>A0A3E2TFR6</accession>
<dbReference type="InterPro" id="IPR029057">
    <property type="entry name" value="PRTase-like"/>
</dbReference>
<comment type="caution">
    <text evidence="2">The sequence shown here is derived from an EMBL/GenBank/DDBJ whole genome shotgun (WGS) entry which is preliminary data.</text>
</comment>
<gene>
    <name evidence="2" type="ORF">DXA39_08170</name>
</gene>
<dbReference type="Proteomes" id="UP000261011">
    <property type="component" value="Unassembled WGS sequence"/>
</dbReference>
<name>A0A3E2TFR6_9FIRM</name>
<evidence type="ECO:0000313" key="2">
    <source>
        <dbReference type="EMBL" id="RGB74730.1"/>
    </source>
</evidence>
<dbReference type="InterPro" id="IPR051910">
    <property type="entry name" value="ComF/GntX_DNA_util-trans"/>
</dbReference>
<comment type="similarity">
    <text evidence="1">Belongs to the ComF/GntX family.</text>
</comment>
<evidence type="ECO:0000313" key="3">
    <source>
        <dbReference type="Proteomes" id="UP000261011"/>
    </source>
</evidence>
<sequence length="208" mass="24117">MINLLFLDKNKCYMCKEEEIAAHYLCKNCLKKLDYVANKFKIESYDAHAVYFYNAYMKKMIGDYKFNRNTSLSKVFASILYDYGMVNNLFLCDYILSSPSSQKTINYRGFDHIKMITDLFIDKTNCEHLKGFYKIKNTKAQHKLGKEDRASNLNGAFVCNKDLTEKRVLLIDDLITTGFTALEIIKCLEKSNVKEVVVLSITSEHRVS</sequence>
<dbReference type="InterPro" id="IPR000836">
    <property type="entry name" value="PRTase_dom"/>
</dbReference>
<dbReference type="PANTHER" id="PTHR47505:SF1">
    <property type="entry name" value="DNA UTILIZATION PROTEIN YHGH"/>
    <property type="match status" value="1"/>
</dbReference>
<reference evidence="2 3" key="1">
    <citation type="submission" date="2018-08" db="EMBL/GenBank/DDBJ databases">
        <title>A genome reference for cultivated species of the human gut microbiota.</title>
        <authorList>
            <person name="Zou Y."/>
            <person name="Xue W."/>
            <person name="Luo G."/>
        </authorList>
    </citation>
    <scope>NUCLEOTIDE SEQUENCE [LARGE SCALE GENOMIC DNA]</scope>
    <source>
        <strain evidence="2 3">OF01-3</strain>
    </source>
</reference>
<dbReference type="CDD" id="cd06223">
    <property type="entry name" value="PRTases_typeI"/>
    <property type="match status" value="1"/>
</dbReference>